<proteinExistence type="inferred from homology"/>
<evidence type="ECO:0000256" key="5">
    <source>
        <dbReference type="ARBA" id="ARBA00022989"/>
    </source>
</evidence>
<dbReference type="PANTHER" id="PTHR30193">
    <property type="entry name" value="ABC TRANSPORTER PERMEASE PROTEIN"/>
    <property type="match status" value="1"/>
</dbReference>
<protein>
    <submittedName>
        <fullName evidence="9">Sugar ABC transporter permease</fullName>
    </submittedName>
</protein>
<evidence type="ECO:0000256" key="2">
    <source>
        <dbReference type="ARBA" id="ARBA00022448"/>
    </source>
</evidence>
<dbReference type="InterPro" id="IPR035906">
    <property type="entry name" value="MetI-like_sf"/>
</dbReference>
<feature type="transmembrane region" description="Helical" evidence="7">
    <location>
        <begin position="290"/>
        <end position="312"/>
    </location>
</feature>
<feature type="transmembrane region" description="Helical" evidence="7">
    <location>
        <begin position="83"/>
        <end position="104"/>
    </location>
</feature>
<keyword evidence="5 7" id="KW-1133">Transmembrane helix</keyword>
<dbReference type="InterPro" id="IPR051393">
    <property type="entry name" value="ABC_transporter_permease"/>
</dbReference>
<name>A0A9D9DH29_9BACL</name>
<evidence type="ECO:0000256" key="6">
    <source>
        <dbReference type="ARBA" id="ARBA00023136"/>
    </source>
</evidence>
<dbReference type="CDD" id="cd06261">
    <property type="entry name" value="TM_PBP2"/>
    <property type="match status" value="1"/>
</dbReference>
<keyword evidence="6 7" id="KW-0472">Membrane</keyword>
<evidence type="ECO:0000259" key="8">
    <source>
        <dbReference type="PROSITE" id="PS50928"/>
    </source>
</evidence>
<comment type="caution">
    <text evidence="9">The sequence shown here is derived from an EMBL/GenBank/DDBJ whole genome shotgun (WGS) entry which is preliminary data.</text>
</comment>
<dbReference type="Gene3D" id="1.10.3720.10">
    <property type="entry name" value="MetI-like"/>
    <property type="match status" value="1"/>
</dbReference>
<evidence type="ECO:0000313" key="10">
    <source>
        <dbReference type="Proteomes" id="UP000823613"/>
    </source>
</evidence>
<evidence type="ECO:0000256" key="4">
    <source>
        <dbReference type="ARBA" id="ARBA00022692"/>
    </source>
</evidence>
<dbReference type="AlphaFoldDB" id="A0A9D9DH29"/>
<keyword evidence="2 7" id="KW-0813">Transport</keyword>
<feature type="transmembrane region" description="Helical" evidence="7">
    <location>
        <begin position="169"/>
        <end position="196"/>
    </location>
</feature>
<keyword evidence="4 7" id="KW-0812">Transmembrane</keyword>
<evidence type="ECO:0000256" key="1">
    <source>
        <dbReference type="ARBA" id="ARBA00004651"/>
    </source>
</evidence>
<reference evidence="9" key="1">
    <citation type="submission" date="2020-10" db="EMBL/GenBank/DDBJ databases">
        <authorList>
            <person name="Gilroy R."/>
        </authorList>
    </citation>
    <scope>NUCLEOTIDE SEQUENCE</scope>
    <source>
        <strain evidence="9">11159</strain>
    </source>
</reference>
<sequence>MESKNNWKAWLYLAPVIILMAVFTFYPILNSFYISFLDNYNYLNGTFDGFTFDNYIKILTPFIQSGPGSYYEEVMQIALPNTLLLTIITVPISICLALVIAICLNSIKWFQKIFQTIFFLPYVTNAIAIGMVFAVIFDTDYGVFNAIFGTANHPWVTPAYGDPNSKVNYWSAVFALCFYIIWSSLPYKILIFVGGLQNIDKQYYEAAQVDATPKWKAAWKITIPLLSPQIMYVMITSFIGAFKEYDSVIGLFGTTAGNFDSTTGPKNMETMVYFIYSQISDRATRGGVGLASAAAVFLFIIIMIFTALQFWVGKKRVHY</sequence>
<keyword evidence="3" id="KW-1003">Cell membrane</keyword>
<organism evidence="9 10">
    <name type="scientific">Candidatus Onthovivens merdipullorum</name>
    <dbReference type="NCBI Taxonomy" id="2840889"/>
    <lineage>
        <taxon>Bacteria</taxon>
        <taxon>Bacillati</taxon>
        <taxon>Bacillota</taxon>
        <taxon>Bacilli</taxon>
        <taxon>Bacillales</taxon>
        <taxon>Candidatus Onthovivens</taxon>
    </lineage>
</organism>
<evidence type="ECO:0000313" key="9">
    <source>
        <dbReference type="EMBL" id="MBO8427524.1"/>
    </source>
</evidence>
<reference evidence="9" key="2">
    <citation type="journal article" date="2021" name="PeerJ">
        <title>Extensive microbial diversity within the chicken gut microbiome revealed by metagenomics and culture.</title>
        <authorList>
            <person name="Gilroy R."/>
            <person name="Ravi A."/>
            <person name="Getino M."/>
            <person name="Pursley I."/>
            <person name="Horton D.L."/>
            <person name="Alikhan N.F."/>
            <person name="Baker D."/>
            <person name="Gharbi K."/>
            <person name="Hall N."/>
            <person name="Watson M."/>
            <person name="Adriaenssens E.M."/>
            <person name="Foster-Nyarko E."/>
            <person name="Jarju S."/>
            <person name="Secka A."/>
            <person name="Antonio M."/>
            <person name="Oren A."/>
            <person name="Chaudhuri R.R."/>
            <person name="La Ragione R."/>
            <person name="Hildebrand F."/>
            <person name="Pallen M.J."/>
        </authorList>
    </citation>
    <scope>NUCLEOTIDE SEQUENCE</scope>
    <source>
        <strain evidence="9">11159</strain>
    </source>
</reference>
<dbReference type="PANTHER" id="PTHR30193:SF37">
    <property type="entry name" value="INNER MEMBRANE ABC TRANSPORTER PERMEASE PROTEIN YCJO"/>
    <property type="match status" value="1"/>
</dbReference>
<accession>A0A9D9DH29</accession>
<feature type="domain" description="ABC transmembrane type-1" evidence="8">
    <location>
        <begin position="79"/>
        <end position="309"/>
    </location>
</feature>
<dbReference type="GO" id="GO:0055085">
    <property type="term" value="P:transmembrane transport"/>
    <property type="evidence" value="ECO:0007669"/>
    <property type="project" value="InterPro"/>
</dbReference>
<feature type="transmembrane region" description="Helical" evidence="7">
    <location>
        <begin position="9"/>
        <end position="29"/>
    </location>
</feature>
<evidence type="ECO:0000256" key="3">
    <source>
        <dbReference type="ARBA" id="ARBA00022475"/>
    </source>
</evidence>
<dbReference type="EMBL" id="JADIMY010000066">
    <property type="protein sequence ID" value="MBO8427524.1"/>
    <property type="molecule type" value="Genomic_DNA"/>
</dbReference>
<dbReference type="SUPFAM" id="SSF161098">
    <property type="entry name" value="MetI-like"/>
    <property type="match status" value="1"/>
</dbReference>
<comment type="similarity">
    <text evidence="7">Belongs to the binding-protein-dependent transport system permease family.</text>
</comment>
<evidence type="ECO:0000256" key="7">
    <source>
        <dbReference type="RuleBase" id="RU363032"/>
    </source>
</evidence>
<feature type="transmembrane region" description="Helical" evidence="7">
    <location>
        <begin position="217"/>
        <end position="242"/>
    </location>
</feature>
<dbReference type="PROSITE" id="PS50928">
    <property type="entry name" value="ABC_TM1"/>
    <property type="match status" value="1"/>
</dbReference>
<dbReference type="Proteomes" id="UP000823613">
    <property type="component" value="Unassembled WGS sequence"/>
</dbReference>
<dbReference type="InterPro" id="IPR000515">
    <property type="entry name" value="MetI-like"/>
</dbReference>
<gene>
    <name evidence="9" type="ORF">IAC58_03095</name>
</gene>
<dbReference type="GO" id="GO:0005886">
    <property type="term" value="C:plasma membrane"/>
    <property type="evidence" value="ECO:0007669"/>
    <property type="project" value="UniProtKB-SubCell"/>
</dbReference>
<comment type="subcellular location">
    <subcellularLocation>
        <location evidence="1 7">Cell membrane</location>
        <topology evidence="1 7">Multi-pass membrane protein</topology>
    </subcellularLocation>
</comment>
<dbReference type="Pfam" id="PF00528">
    <property type="entry name" value="BPD_transp_1"/>
    <property type="match status" value="1"/>
</dbReference>
<feature type="transmembrane region" description="Helical" evidence="7">
    <location>
        <begin position="116"/>
        <end position="137"/>
    </location>
</feature>